<feature type="compositionally biased region" description="Low complexity" evidence="7">
    <location>
        <begin position="92"/>
        <end position="109"/>
    </location>
</feature>
<comment type="caution">
    <text evidence="9">The sequence shown here is derived from an EMBL/GenBank/DDBJ whole genome shotgun (WGS) entry which is preliminary data.</text>
</comment>
<evidence type="ECO:0000256" key="6">
    <source>
        <dbReference type="PROSITE-ProRule" id="PRU00433"/>
    </source>
</evidence>
<evidence type="ECO:0000256" key="2">
    <source>
        <dbReference type="ARBA" id="ARBA00022617"/>
    </source>
</evidence>
<dbReference type="PANTHER" id="PTHR35008">
    <property type="entry name" value="BLL4482 PROTEIN-RELATED"/>
    <property type="match status" value="1"/>
</dbReference>
<dbReference type="PANTHER" id="PTHR35008:SF8">
    <property type="entry name" value="ALCOHOL DEHYDROGENASE CYTOCHROME C SUBUNIT"/>
    <property type="match status" value="1"/>
</dbReference>
<dbReference type="PROSITE" id="PS51007">
    <property type="entry name" value="CYTC"/>
    <property type="match status" value="3"/>
</dbReference>
<dbReference type="AlphaFoldDB" id="A0A494XAD7"/>
<dbReference type="Proteomes" id="UP000280434">
    <property type="component" value="Unassembled WGS sequence"/>
</dbReference>
<gene>
    <name evidence="9" type="ORF">D7S89_14460</name>
</gene>
<dbReference type="Gene3D" id="1.10.760.10">
    <property type="entry name" value="Cytochrome c-like domain"/>
    <property type="match status" value="2"/>
</dbReference>
<keyword evidence="4" id="KW-0249">Electron transport</keyword>
<evidence type="ECO:0000256" key="4">
    <source>
        <dbReference type="ARBA" id="ARBA00022982"/>
    </source>
</evidence>
<keyword evidence="1" id="KW-0813">Transport</keyword>
<feature type="region of interest" description="Disordered" evidence="7">
    <location>
        <begin position="51"/>
        <end position="113"/>
    </location>
</feature>
<protein>
    <submittedName>
        <fullName evidence="9">Cytochrome c</fullName>
    </submittedName>
</protein>
<dbReference type="EMBL" id="RBZV01000005">
    <property type="protein sequence ID" value="RKP47450.1"/>
    <property type="molecule type" value="Genomic_DNA"/>
</dbReference>
<evidence type="ECO:0000313" key="10">
    <source>
        <dbReference type="Proteomes" id="UP000280434"/>
    </source>
</evidence>
<dbReference type="PRINTS" id="PR00605">
    <property type="entry name" value="CYTCHROMECIC"/>
</dbReference>
<evidence type="ECO:0000256" key="3">
    <source>
        <dbReference type="ARBA" id="ARBA00022723"/>
    </source>
</evidence>
<keyword evidence="10" id="KW-1185">Reference proteome</keyword>
<evidence type="ECO:0000256" key="5">
    <source>
        <dbReference type="ARBA" id="ARBA00023004"/>
    </source>
</evidence>
<proteinExistence type="predicted"/>
<feature type="domain" description="Cytochrome c" evidence="8">
    <location>
        <begin position="263"/>
        <end position="372"/>
    </location>
</feature>
<accession>A0A494XAD7</accession>
<evidence type="ECO:0000259" key="8">
    <source>
        <dbReference type="PROSITE" id="PS51007"/>
    </source>
</evidence>
<dbReference type="SUPFAM" id="SSF46626">
    <property type="entry name" value="Cytochrome c"/>
    <property type="match status" value="3"/>
</dbReference>
<keyword evidence="3 6" id="KW-0479">Metal-binding</keyword>
<dbReference type="GO" id="GO:0020037">
    <property type="term" value="F:heme binding"/>
    <property type="evidence" value="ECO:0007669"/>
    <property type="project" value="InterPro"/>
</dbReference>
<keyword evidence="5 6" id="KW-0408">Iron</keyword>
<reference evidence="9 10" key="1">
    <citation type="submission" date="2018-10" db="EMBL/GenBank/DDBJ databases">
        <title>Paraburkholderia sp. 7MK8-2, isolated from soil.</title>
        <authorList>
            <person name="Gao Z.-H."/>
            <person name="Qiu L.-H."/>
        </authorList>
    </citation>
    <scope>NUCLEOTIDE SEQUENCE [LARGE SCALE GENOMIC DNA]</scope>
    <source>
        <strain evidence="9 10">7MK8-2</strain>
    </source>
</reference>
<dbReference type="Pfam" id="PF00034">
    <property type="entry name" value="Cytochrom_C"/>
    <property type="match status" value="2"/>
</dbReference>
<feature type="domain" description="Cytochrome c" evidence="8">
    <location>
        <begin position="400"/>
        <end position="491"/>
    </location>
</feature>
<keyword evidence="2 6" id="KW-0349">Heme</keyword>
<dbReference type="InterPro" id="IPR036909">
    <property type="entry name" value="Cyt_c-like_dom_sf"/>
</dbReference>
<dbReference type="InterPro" id="IPR051459">
    <property type="entry name" value="Cytochrome_c-type_DH"/>
</dbReference>
<dbReference type="RefSeq" id="WP_121278396.1">
    <property type="nucleotide sequence ID" value="NZ_RBZV01000005.1"/>
</dbReference>
<dbReference type="GO" id="GO:0009055">
    <property type="term" value="F:electron transfer activity"/>
    <property type="evidence" value="ECO:0007669"/>
    <property type="project" value="InterPro"/>
</dbReference>
<feature type="compositionally biased region" description="Low complexity" evidence="7">
    <location>
        <begin position="67"/>
        <end position="83"/>
    </location>
</feature>
<evidence type="ECO:0000256" key="1">
    <source>
        <dbReference type="ARBA" id="ARBA00022448"/>
    </source>
</evidence>
<feature type="domain" description="Cytochrome c" evidence="8">
    <location>
        <begin position="118"/>
        <end position="221"/>
    </location>
</feature>
<organism evidence="9 10">
    <name type="scientific">Trinickia fusca</name>
    <dbReference type="NCBI Taxonomy" id="2419777"/>
    <lineage>
        <taxon>Bacteria</taxon>
        <taxon>Pseudomonadati</taxon>
        <taxon>Pseudomonadota</taxon>
        <taxon>Betaproteobacteria</taxon>
        <taxon>Burkholderiales</taxon>
        <taxon>Burkholderiaceae</taxon>
        <taxon>Trinickia</taxon>
    </lineage>
</organism>
<dbReference type="InterPro" id="IPR008168">
    <property type="entry name" value="Cyt_C_IC"/>
</dbReference>
<evidence type="ECO:0000256" key="7">
    <source>
        <dbReference type="SAM" id="MobiDB-lite"/>
    </source>
</evidence>
<dbReference type="GO" id="GO:0005506">
    <property type="term" value="F:iron ion binding"/>
    <property type="evidence" value="ECO:0007669"/>
    <property type="project" value="InterPro"/>
</dbReference>
<evidence type="ECO:0000313" key="9">
    <source>
        <dbReference type="EMBL" id="RKP47450.1"/>
    </source>
</evidence>
<dbReference type="InterPro" id="IPR009056">
    <property type="entry name" value="Cyt_c-like_dom"/>
</dbReference>
<dbReference type="OrthoDB" id="9809720at2"/>
<name>A0A494XAD7_9BURK</name>
<sequence>MTNHRFRSEPGHARHDASFGGYRRPVRVASFAAAFALFALFLAWHASDDDEASPTDELPLSRAQAQSASRVPPASSISPASPATMQTAASDATGAPNPNAGSNAALAAAPRDDANSTDLVKRGEYLARAGDCMACHTADNSRPFAGGLPMSTPFGTIYTPNITPDPDTGIGRWSDAQFVRAMQEGIGKSGEHLYPAFPYTEYTRVAGRDLLAIRAYLNTLAPIRYAPPRNDLSFPFNQRWLMVFWNLFNFREGRFVPDPKMSPQWNRGAYLVEGLAHCEECHTPRNFMQGLKTSERFSGEVQAGWHAFNITPDKAGGIGNWSDDDLVRYLAKGAVAGRANAAGPMADVVENSTQYLSDPDLRAIGVYLRSLPPVAGGATRARDQWGKPADDVTRLRGTAIAGVNGAQLFLANCATCHAWTGRGIGADKPLAYPSLIHNSAVGALDAGNLAMVILHGVSRKTKDADVMMPAFASELNDDEVAALANYVTRQFGDPRATLTAADVAKLRVRQP</sequence>